<dbReference type="EMBL" id="LR743507">
    <property type="protein sequence ID" value="CAA2102095.1"/>
    <property type="molecule type" value="Genomic_DNA"/>
</dbReference>
<dbReference type="SUPFAM" id="SSF48208">
    <property type="entry name" value="Six-hairpin glycosidases"/>
    <property type="match status" value="1"/>
</dbReference>
<accession>A0A679J2I5</accession>
<gene>
    <name evidence="6" type="ORF">VVAX_01582</name>
</gene>
<dbReference type="InterPro" id="IPR036615">
    <property type="entry name" value="Mur_ligase_C_dom_sf"/>
</dbReference>
<dbReference type="Gene3D" id="3.60.21.10">
    <property type="match status" value="1"/>
</dbReference>
<dbReference type="GO" id="GO:0016881">
    <property type="term" value="F:acid-amino acid ligase activity"/>
    <property type="evidence" value="ECO:0007669"/>
    <property type="project" value="InterPro"/>
</dbReference>
<feature type="domain" description="Capsule synthesis protein CapA" evidence="5">
    <location>
        <begin position="575"/>
        <end position="823"/>
    </location>
</feature>
<name>A0A679J2I5_VARPD</name>
<dbReference type="InterPro" id="IPR008928">
    <property type="entry name" value="6-hairpin_glycosidase_sf"/>
</dbReference>
<evidence type="ECO:0000256" key="4">
    <source>
        <dbReference type="SAM" id="MobiDB-lite"/>
    </source>
</evidence>
<dbReference type="InterPro" id="IPR013221">
    <property type="entry name" value="Mur_ligase_cen"/>
</dbReference>
<dbReference type="SUPFAM" id="SSF53244">
    <property type="entry name" value="MurD-like peptide ligases, peptide-binding domain"/>
    <property type="match status" value="1"/>
</dbReference>
<dbReference type="Pfam" id="PF09587">
    <property type="entry name" value="PGA_cap"/>
    <property type="match status" value="1"/>
</dbReference>
<dbReference type="SUPFAM" id="SSF56300">
    <property type="entry name" value="Metallo-dependent phosphatases"/>
    <property type="match status" value="1"/>
</dbReference>
<dbReference type="GO" id="GO:0005524">
    <property type="term" value="F:ATP binding"/>
    <property type="evidence" value="ECO:0007669"/>
    <property type="project" value="UniProtKB-KW"/>
</dbReference>
<dbReference type="InterPro" id="IPR019079">
    <property type="entry name" value="Capsule_synth_CapA"/>
</dbReference>
<dbReference type="SUPFAM" id="SSF53623">
    <property type="entry name" value="MurD-like peptide ligases, catalytic domain"/>
    <property type="match status" value="1"/>
</dbReference>
<dbReference type="Gene3D" id="3.40.1190.10">
    <property type="entry name" value="Mur-like, catalytic domain"/>
    <property type="match status" value="1"/>
</dbReference>
<dbReference type="Pfam" id="PF08245">
    <property type="entry name" value="Mur_ligase_M"/>
    <property type="match status" value="1"/>
</dbReference>
<dbReference type="RefSeq" id="WP_339089270.1">
    <property type="nucleotide sequence ID" value="NZ_LR743507.1"/>
</dbReference>
<dbReference type="InterPro" id="IPR029052">
    <property type="entry name" value="Metallo-depent_PP-like"/>
</dbReference>
<keyword evidence="3" id="KW-0067">ATP-binding</keyword>
<dbReference type="InterPro" id="IPR036565">
    <property type="entry name" value="Mur-like_cat_sf"/>
</dbReference>
<evidence type="ECO:0000256" key="1">
    <source>
        <dbReference type="ARBA" id="ARBA00022598"/>
    </source>
</evidence>
<keyword evidence="2" id="KW-0547">Nucleotide-binding</keyword>
<dbReference type="PANTHER" id="PTHR43024">
    <property type="entry name" value="UDP-N-ACETYLMURAMOYL-TRIPEPTIDE--D-ALANYL-D-ALANINE LIGASE"/>
    <property type="match status" value="1"/>
</dbReference>
<evidence type="ECO:0000256" key="3">
    <source>
        <dbReference type="ARBA" id="ARBA00022840"/>
    </source>
</evidence>
<proteinExistence type="predicted"/>
<sequence length="1584" mass="172068">MNQEPTSFSDLLRRARQALSDSSGALTGSAPATAEAGFVVLIALGEDGSRARVVSGNGADIEAAWQAAASAADSQARRAARPPQRLRAELVDRVTPMTWGALKAKLAHSRRNYFNLGIALDARFEVALLAQEMHGSAVLYNGEVDHAEPNAGNMRLHSKRRFGREIDFPADDDAPAWCFTTRAVYVDAHGAWPVAAEGPSAGFRALHDWNVRQVHAMVDHAATYLAEQVKPTGEFHYGWFPCFDRAIPTYNTLRHASSTYAMLEAWELTRSDALRSAIDRSLAFLTGTLIRPANLPDGTRAAYLLDIGNEIKLGGNAVCLLALVKYTELTGDRAHLALMEQLALGIRHMQDPQTGSFVHVLNAPGLDVKAKFRVIYYDGEAAFGLMRLYGLTRDARWLAMVEKAFEHFIAAEHWRAHDHWLSYCVNELTRYRSETRYYRFGLQNVSGYLDFVLERITTFPTLLELMMAAREMVLRLEADPALRPLLDGLDRDKFDRALEYRARYLANGHFWPELAMFFRNPARIAGSFFIKHHSFRVRIDDVEHYLSGYVAYHRMLKEREAQPAVAVATPAGTGVVAWGGDVNLSRRQHYRLHELGGAHAMLGGIPALREADLRIVNLECVVATAGEQGVDKNESAPYYYRARPEMLAVLTEAGIGMVATANNHSGDYGPEALMEQHALLDAAGIAHAGTGRTLEAALRPAFGLAGGVRVALFSLDATQPSFAASEERPGAAWLALDRPAAWTATLTPRIEAARREADVVLVAVHWGDNLETEPSKAEIAVGHAIVDAGADAVLGTSAHVLQGIEVYRGRPILHDAGDLLFDSVRDDLGDSGVFLLTLGPRGVDEVVFTPIGVGFGFSRQREGDEARALAERFAAQCLALGTATTLLPEGRCAVRLSPPERPPLPVHRPASRARPAPVVGPAPAPRPEWTVDAVPGDARIEPLQLGPLRLLGLRCSPRQIAGRRLLWVESFWSADAPVAQDLRIQFRALPMRSTRMPAWGAGMDHDPCDWMWPTSRWEPGRIYRDRYALRPPRAGLLSSDVLQLEVRVRTASPGMAEPPPRRLALWCGLRVPALPTPLPERAAPVLSADRPGAGRAAAPAWTAEQLQQATGGHWLVEPPPGWLANSVVRGPIHMGLLPAPALFIASDVRTLAAHENYSKPRTDRWDSHQQLPELHGALAGAVVAHPVEGLDPAFPLLQVPDPIAAMIALGAAARERFRGYVVGVTGTVGKSSTIAMLRDLLPARARVHATVGNYNSRVGVPATLAGLAPDADVCILEMAQSGLWMDRGPISLMARPHVALITEIGLSQTGRTSTLALTAAYKSRIFLGLEPGGVAIVPDHIACLRQVVDAAACTAGAIWVVGPGPDANVRVLDTRPEPGGGCRVRIAVPGRTHEYVFPVDSAGLVRNSALAFAALMAMGFDAEAACARMPQVRLPASVMQVRALRTRAGVQATLIDDSWNAEVMSMRNAMEFVRTYQRAPNGPVVRRIGVLGRIVNLASEAEAMHRSLAAPVLASGIEHLVTHGDEMRWLREEMPVGLLGPHFDDAAQLAGYLGGILRDGDLVLVKGDRDRSDFGHIPGLLQQL</sequence>
<dbReference type="SMART" id="SM00854">
    <property type="entry name" value="PGA_cap"/>
    <property type="match status" value="1"/>
</dbReference>
<dbReference type="InterPro" id="IPR004101">
    <property type="entry name" value="Mur_ligase_C"/>
</dbReference>
<evidence type="ECO:0000259" key="5">
    <source>
        <dbReference type="SMART" id="SM00854"/>
    </source>
</evidence>
<dbReference type="CDD" id="cd07381">
    <property type="entry name" value="MPP_CapA"/>
    <property type="match status" value="1"/>
</dbReference>
<dbReference type="Pfam" id="PF02875">
    <property type="entry name" value="Mur_ligase_C"/>
    <property type="match status" value="1"/>
</dbReference>
<dbReference type="GO" id="GO:0005975">
    <property type="term" value="P:carbohydrate metabolic process"/>
    <property type="evidence" value="ECO:0007669"/>
    <property type="project" value="InterPro"/>
</dbReference>
<dbReference type="InterPro" id="IPR051046">
    <property type="entry name" value="MurCDEF_CellWall_CoF430Synth"/>
</dbReference>
<evidence type="ECO:0000313" key="6">
    <source>
        <dbReference type="EMBL" id="CAA2102095.1"/>
    </source>
</evidence>
<reference evidence="6" key="1">
    <citation type="submission" date="2019-12" db="EMBL/GenBank/DDBJ databases">
        <authorList>
            <person name="Cremers G."/>
        </authorList>
    </citation>
    <scope>NUCLEOTIDE SEQUENCE</scope>
    <source>
        <strain evidence="6">Vvax</strain>
    </source>
</reference>
<dbReference type="Gene3D" id="3.90.190.20">
    <property type="entry name" value="Mur ligase, C-terminal domain"/>
    <property type="match status" value="1"/>
</dbReference>
<dbReference type="PANTHER" id="PTHR43024:SF1">
    <property type="entry name" value="UDP-N-ACETYLMURAMOYL-TRIPEPTIDE--D-ALANYL-D-ALANINE LIGASE"/>
    <property type="match status" value="1"/>
</dbReference>
<organism evidence="6">
    <name type="scientific">Variovorax paradoxus</name>
    <dbReference type="NCBI Taxonomy" id="34073"/>
    <lineage>
        <taxon>Bacteria</taxon>
        <taxon>Pseudomonadati</taxon>
        <taxon>Pseudomonadota</taxon>
        <taxon>Betaproteobacteria</taxon>
        <taxon>Burkholderiales</taxon>
        <taxon>Comamonadaceae</taxon>
        <taxon>Variovorax</taxon>
    </lineage>
</organism>
<keyword evidence="1" id="KW-0436">Ligase</keyword>
<protein>
    <submittedName>
        <fullName evidence="6">Putative polyglutamine synthesis accessory protein</fullName>
    </submittedName>
</protein>
<feature type="region of interest" description="Disordered" evidence="4">
    <location>
        <begin position="903"/>
        <end position="924"/>
    </location>
</feature>
<evidence type="ECO:0000256" key="2">
    <source>
        <dbReference type="ARBA" id="ARBA00022741"/>
    </source>
</evidence>